<protein>
    <recommendedName>
        <fullName evidence="7">Rhodopsin domain-containing protein</fullName>
    </recommendedName>
</protein>
<evidence type="ECO:0000256" key="6">
    <source>
        <dbReference type="SAM" id="Phobius"/>
    </source>
</evidence>
<feature type="transmembrane region" description="Helical" evidence="6">
    <location>
        <begin position="111"/>
        <end position="131"/>
    </location>
</feature>
<name>A0ABR4F9A4_9PEZI</name>
<keyword evidence="9" id="KW-1185">Reference proteome</keyword>
<evidence type="ECO:0000313" key="9">
    <source>
        <dbReference type="Proteomes" id="UP001600888"/>
    </source>
</evidence>
<feature type="transmembrane region" description="Helical" evidence="6">
    <location>
        <begin position="232"/>
        <end position="253"/>
    </location>
</feature>
<sequence length="368" mass="40629">MASTEAGVLATIWVLFALSTTFLGLRLWCRQHYAAGFWWDDHVLLGGWGCIVAANVSASVYLAATPDDGNFSLLFAKVAAAIACALTKTAFCATILRLLNPGHHPAWRWLVWYLMVSFNLATILLVIRQWARQCVFDYEDGDVRLTNPLGRGHCWPNEVVTGIADFHMAYSAVTDFILSLIPLQLICRLRLSPAEKVGAATAMGCGILVSIVPLCKLIVSQRMRGTPGFPDWFVVSMGLDIIEPLLTIVAQSIPILRVLVRDRGTGYESSKCVTNLKDGGSSCVSNLKSKAERYTTSLSHKSRLSRSKLETRLVGLDETWEQIPSPASQDFRRRSVVALYEMEPVRPYPAVSSMLDAQFGGLKEEWAS</sequence>
<gene>
    <name evidence="8" type="ORF">FJTKL_13870</name>
</gene>
<dbReference type="PANTHER" id="PTHR33048">
    <property type="entry name" value="PTH11-LIKE INTEGRAL MEMBRANE PROTEIN (AFU_ORTHOLOGUE AFUA_5G11245)"/>
    <property type="match status" value="1"/>
</dbReference>
<keyword evidence="3 6" id="KW-1133">Transmembrane helix</keyword>
<accession>A0ABR4F9A4</accession>
<keyword evidence="2 6" id="KW-0812">Transmembrane</keyword>
<evidence type="ECO:0000259" key="7">
    <source>
        <dbReference type="Pfam" id="PF20684"/>
    </source>
</evidence>
<comment type="caution">
    <text evidence="8">The sequence shown here is derived from an EMBL/GenBank/DDBJ whole genome shotgun (WGS) entry which is preliminary data.</text>
</comment>
<evidence type="ECO:0000256" key="4">
    <source>
        <dbReference type="ARBA" id="ARBA00023136"/>
    </source>
</evidence>
<dbReference type="Pfam" id="PF20684">
    <property type="entry name" value="Fung_rhodopsin"/>
    <property type="match status" value="1"/>
</dbReference>
<evidence type="ECO:0000256" key="2">
    <source>
        <dbReference type="ARBA" id="ARBA00022692"/>
    </source>
</evidence>
<dbReference type="Proteomes" id="UP001600888">
    <property type="component" value="Unassembled WGS sequence"/>
</dbReference>
<dbReference type="PANTHER" id="PTHR33048:SF42">
    <property type="entry name" value="INTEGRAL MEMBRANE PROTEIN"/>
    <property type="match status" value="1"/>
</dbReference>
<feature type="transmembrane region" description="Helical" evidence="6">
    <location>
        <begin position="6"/>
        <end position="29"/>
    </location>
</feature>
<dbReference type="InterPro" id="IPR052337">
    <property type="entry name" value="SAT4-like"/>
</dbReference>
<feature type="transmembrane region" description="Helical" evidence="6">
    <location>
        <begin position="199"/>
        <end position="220"/>
    </location>
</feature>
<reference evidence="8 9" key="1">
    <citation type="submission" date="2024-03" db="EMBL/GenBank/DDBJ databases">
        <title>A high-quality draft genome sequence of Diaporthe vaccinii, a causative agent of upright dieback and viscid rot disease in cranberry plants.</title>
        <authorList>
            <person name="Sarrasin M."/>
            <person name="Lang B.F."/>
            <person name="Burger G."/>
        </authorList>
    </citation>
    <scope>NUCLEOTIDE SEQUENCE [LARGE SCALE GENOMIC DNA]</scope>
    <source>
        <strain evidence="8 9">IS7</strain>
    </source>
</reference>
<evidence type="ECO:0000256" key="5">
    <source>
        <dbReference type="ARBA" id="ARBA00038359"/>
    </source>
</evidence>
<comment type="similarity">
    <text evidence="5">Belongs to the SAT4 family.</text>
</comment>
<evidence type="ECO:0000256" key="3">
    <source>
        <dbReference type="ARBA" id="ARBA00022989"/>
    </source>
</evidence>
<comment type="subcellular location">
    <subcellularLocation>
        <location evidence="1">Membrane</location>
        <topology evidence="1">Multi-pass membrane protein</topology>
    </subcellularLocation>
</comment>
<dbReference type="InterPro" id="IPR049326">
    <property type="entry name" value="Rhodopsin_dom_fungi"/>
</dbReference>
<evidence type="ECO:0000256" key="1">
    <source>
        <dbReference type="ARBA" id="ARBA00004141"/>
    </source>
</evidence>
<keyword evidence="4 6" id="KW-0472">Membrane</keyword>
<organism evidence="8 9">
    <name type="scientific">Diaporthe vaccinii</name>
    <dbReference type="NCBI Taxonomy" id="105482"/>
    <lineage>
        <taxon>Eukaryota</taxon>
        <taxon>Fungi</taxon>
        <taxon>Dikarya</taxon>
        <taxon>Ascomycota</taxon>
        <taxon>Pezizomycotina</taxon>
        <taxon>Sordariomycetes</taxon>
        <taxon>Sordariomycetidae</taxon>
        <taxon>Diaporthales</taxon>
        <taxon>Diaporthaceae</taxon>
        <taxon>Diaporthe</taxon>
        <taxon>Diaporthe eres species complex</taxon>
    </lineage>
</organism>
<proteinExistence type="inferred from homology"/>
<dbReference type="EMBL" id="JBAWTH010000007">
    <property type="protein sequence ID" value="KAL2291234.1"/>
    <property type="molecule type" value="Genomic_DNA"/>
</dbReference>
<feature type="transmembrane region" description="Helical" evidence="6">
    <location>
        <begin position="41"/>
        <end position="62"/>
    </location>
</feature>
<feature type="domain" description="Rhodopsin" evidence="7">
    <location>
        <begin position="25"/>
        <end position="261"/>
    </location>
</feature>
<feature type="transmembrane region" description="Helical" evidence="6">
    <location>
        <begin position="74"/>
        <end position="99"/>
    </location>
</feature>
<evidence type="ECO:0000313" key="8">
    <source>
        <dbReference type="EMBL" id="KAL2291234.1"/>
    </source>
</evidence>